<feature type="domain" description="Fimbrial-type adhesion" evidence="5">
    <location>
        <begin position="34"/>
        <end position="177"/>
    </location>
</feature>
<protein>
    <submittedName>
        <fullName evidence="6">Fimbrial protein</fullName>
    </submittedName>
</protein>
<dbReference type="InterPro" id="IPR036937">
    <property type="entry name" value="Adhesion_dom_fimbrial_sf"/>
</dbReference>
<evidence type="ECO:0000256" key="2">
    <source>
        <dbReference type="ARBA" id="ARBA00006671"/>
    </source>
</evidence>
<dbReference type="Pfam" id="PF00419">
    <property type="entry name" value="Fimbrial"/>
    <property type="match status" value="1"/>
</dbReference>
<comment type="subcellular location">
    <subcellularLocation>
        <location evidence="1">Fimbrium</location>
    </subcellularLocation>
</comment>
<dbReference type="GO" id="GO:0043709">
    <property type="term" value="P:cell adhesion involved in single-species biofilm formation"/>
    <property type="evidence" value="ECO:0007669"/>
    <property type="project" value="TreeGrafter"/>
</dbReference>
<dbReference type="PANTHER" id="PTHR33420:SF3">
    <property type="entry name" value="FIMBRIAL SUBUNIT ELFA"/>
    <property type="match status" value="1"/>
</dbReference>
<evidence type="ECO:0000259" key="5">
    <source>
        <dbReference type="Pfam" id="PF00419"/>
    </source>
</evidence>
<dbReference type="RefSeq" id="WP_241540853.1">
    <property type="nucleotide sequence ID" value="NZ_CAWQWH010000001.1"/>
</dbReference>
<dbReference type="InterPro" id="IPR050263">
    <property type="entry name" value="Bact_Fimbrial_Adh_Pro"/>
</dbReference>
<accession>A0A9Q8Q398</accession>
<dbReference type="Gene3D" id="2.60.40.1090">
    <property type="entry name" value="Fimbrial-type adhesion domain"/>
    <property type="match status" value="1"/>
</dbReference>
<evidence type="ECO:0000313" key="7">
    <source>
        <dbReference type="Proteomes" id="UP000829116"/>
    </source>
</evidence>
<evidence type="ECO:0000256" key="1">
    <source>
        <dbReference type="ARBA" id="ARBA00004561"/>
    </source>
</evidence>
<dbReference type="InterPro" id="IPR008966">
    <property type="entry name" value="Adhesion_dom_sf"/>
</dbReference>
<keyword evidence="3" id="KW-0732">Signal</keyword>
<dbReference type="EMBL" id="CP093245">
    <property type="protein sequence ID" value="UNH31361.1"/>
    <property type="molecule type" value="Genomic_DNA"/>
</dbReference>
<organism evidence="6 7">
    <name type="scientific">Moellerella wisconsensis</name>
    <dbReference type="NCBI Taxonomy" id="158849"/>
    <lineage>
        <taxon>Bacteria</taxon>
        <taxon>Pseudomonadati</taxon>
        <taxon>Pseudomonadota</taxon>
        <taxon>Gammaproteobacteria</taxon>
        <taxon>Enterobacterales</taxon>
        <taxon>Morganellaceae</taxon>
        <taxon>Moellerella</taxon>
    </lineage>
</organism>
<gene>
    <name evidence="6" type="ORF">MNY72_03295</name>
</gene>
<dbReference type="PANTHER" id="PTHR33420">
    <property type="entry name" value="FIMBRIAL SUBUNIT ELFA-RELATED"/>
    <property type="match status" value="1"/>
</dbReference>
<dbReference type="SUPFAM" id="SSF49401">
    <property type="entry name" value="Bacterial adhesins"/>
    <property type="match status" value="1"/>
</dbReference>
<keyword evidence="4" id="KW-0281">Fimbrium</keyword>
<evidence type="ECO:0000313" key="6">
    <source>
        <dbReference type="EMBL" id="UNH31361.1"/>
    </source>
</evidence>
<dbReference type="Proteomes" id="UP000829116">
    <property type="component" value="Chromosome"/>
</dbReference>
<comment type="similarity">
    <text evidence="2">Belongs to the fimbrial protein family.</text>
</comment>
<evidence type="ECO:0000256" key="3">
    <source>
        <dbReference type="ARBA" id="ARBA00022729"/>
    </source>
</evidence>
<proteinExistence type="inferred from homology"/>
<sequence length="178" mass="19420">MNKKLSVYCIAMCLSAYSQLIYSDESLPDTVLTISLDVVNITCDINDGQGFNKIVDFETINESDLLTGKQPAVKAQFIVDCQKSGVKPDFIDIKMRPGSQGTLNNGVDGELKTNLAGVGINLSWLDGSPIDLSGVNKRFSANNNHQFDISFFAKPYAQAQTVEKGLMKSSVIINALYK</sequence>
<name>A0A9Q8Q398_9GAMM</name>
<dbReference type="InterPro" id="IPR000259">
    <property type="entry name" value="Adhesion_dom_fimbrial"/>
</dbReference>
<reference evidence="6" key="1">
    <citation type="submission" date="2022-03" db="EMBL/GenBank/DDBJ databases">
        <title>ESBL-producing Moellerella wisconsensis and Escherichia marmotae isolated from wild game meat.</title>
        <authorList>
            <person name="Biggel M."/>
        </authorList>
    </citation>
    <scope>NUCLEOTIDE SEQUENCE</scope>
    <source>
        <strain evidence="6">W51</strain>
    </source>
</reference>
<dbReference type="AlphaFoldDB" id="A0A9Q8Q398"/>
<dbReference type="GO" id="GO:0009289">
    <property type="term" value="C:pilus"/>
    <property type="evidence" value="ECO:0007669"/>
    <property type="project" value="UniProtKB-SubCell"/>
</dbReference>
<evidence type="ECO:0000256" key="4">
    <source>
        <dbReference type="ARBA" id="ARBA00023263"/>
    </source>
</evidence>